<evidence type="ECO:0000313" key="6">
    <source>
        <dbReference type="EMBL" id="MYL63964.1"/>
    </source>
</evidence>
<dbReference type="PROSITE" id="PS50893">
    <property type="entry name" value="ABC_TRANSPORTER_2"/>
    <property type="match status" value="2"/>
</dbReference>
<dbReference type="Gene3D" id="1.10.287.380">
    <property type="entry name" value="Valyl-tRNA synthetase, C-terminal domain"/>
    <property type="match status" value="1"/>
</dbReference>
<dbReference type="GO" id="GO:0005524">
    <property type="term" value="F:ATP binding"/>
    <property type="evidence" value="ECO:0007669"/>
    <property type="project" value="UniProtKB-KW"/>
</dbReference>
<dbReference type="GO" id="GO:0003677">
    <property type="term" value="F:DNA binding"/>
    <property type="evidence" value="ECO:0007669"/>
    <property type="project" value="InterPro"/>
</dbReference>
<dbReference type="Pfam" id="PF00005">
    <property type="entry name" value="ABC_tran"/>
    <property type="match status" value="2"/>
</dbReference>
<feature type="domain" description="ABC transporter" evidence="5">
    <location>
        <begin position="4"/>
        <end position="255"/>
    </location>
</feature>
<sequence>MSLLQAESITKSYGEKTLFDEISFSLEDKQRIGLIGVNGTGKSSLLKILAGLESMDSGKLYHANQFHVEYLPQDPVFIEKKTILETVFDSDVPLFNTVRKYEEALQTVMNHPEKESAQEKLLQAQEDMDRLQAWDFSTQAKTILTKLGLHDFEAKVNELSGGQQKRVALAKAFINPADLLILDEPTNHIDNATVEWLEQYLASYSGTLLLVTHDRYFLNRVTNRIFELDKGRLFEYDGNYATFLEQKALREEREAKEEDKHNKLLKSELEWLKKGAKARTTKQKARKQRIENMKEVPGRATEGNVDMALGASRLGKKVIEATDLTKTINGRTLTDRFNYLVLPQDRIGIIGPNGSGKTTLLNMLAGRIAPDSGHVEIGVTVKPGFYTQQNEGLDESLRVIEYIREGGEEVRLRKGGTVSASQMLERFLFSPDMQWTYISRLSGGEKRRLYLLRILMEEPNVLFLDEPTNDLDVQTLAVLEDYLADFPGAVITVSHDRYFLDKIAEQLFVFDGTGKINHYYGSYSDYLDVVKREKELEALDKKQSSQKEDIVNEKPKQVKLSYKEKKEWETIGDTIEKIEQRIEDVKNEIAESGSDFAKVDELYKEEQALSMELEEKIERWSELSEKME</sequence>
<keyword evidence="4" id="KW-0175">Coiled coil</keyword>
<name>A0A845EZN6_9BACL</name>
<dbReference type="CDD" id="cd03221">
    <property type="entry name" value="ABCF_EF-3"/>
    <property type="match status" value="2"/>
</dbReference>
<gene>
    <name evidence="6" type="ORF">GLW07_11450</name>
</gene>
<dbReference type="AlphaFoldDB" id="A0A845EZN6"/>
<evidence type="ECO:0000313" key="7">
    <source>
        <dbReference type="Proteomes" id="UP000447833"/>
    </source>
</evidence>
<dbReference type="PANTHER" id="PTHR42855:SF1">
    <property type="entry name" value="ABC TRANSPORTER DOMAIN-CONTAINING PROTEIN"/>
    <property type="match status" value="1"/>
</dbReference>
<dbReference type="EMBL" id="WMEY01000003">
    <property type="protein sequence ID" value="MYL63964.1"/>
    <property type="molecule type" value="Genomic_DNA"/>
</dbReference>
<protein>
    <submittedName>
        <fullName evidence="6">ATP-binding cassette domain-containing protein</fullName>
    </submittedName>
</protein>
<evidence type="ECO:0000256" key="2">
    <source>
        <dbReference type="ARBA" id="ARBA00022741"/>
    </source>
</evidence>
<dbReference type="FunFam" id="3.40.50.300:FF:000011">
    <property type="entry name" value="Putative ABC transporter ATP-binding component"/>
    <property type="match status" value="1"/>
</dbReference>
<comment type="caution">
    <text evidence="6">The sequence shown here is derived from an EMBL/GenBank/DDBJ whole genome shotgun (WGS) entry which is preliminary data.</text>
</comment>
<dbReference type="GO" id="GO:0016887">
    <property type="term" value="F:ATP hydrolysis activity"/>
    <property type="evidence" value="ECO:0007669"/>
    <property type="project" value="InterPro"/>
</dbReference>
<dbReference type="InterPro" id="IPR003593">
    <property type="entry name" value="AAA+_ATPase"/>
</dbReference>
<accession>A0A845EZN6</accession>
<dbReference type="InterPro" id="IPR051309">
    <property type="entry name" value="ABCF_ATPase"/>
</dbReference>
<dbReference type="FunFam" id="3.40.50.300:FF:000309">
    <property type="entry name" value="ABC transporter ATP-binding protein"/>
    <property type="match status" value="1"/>
</dbReference>
<keyword evidence="2" id="KW-0547">Nucleotide-binding</keyword>
<dbReference type="InterPro" id="IPR003439">
    <property type="entry name" value="ABC_transporter-like_ATP-bd"/>
</dbReference>
<feature type="domain" description="ABC transporter" evidence="5">
    <location>
        <begin position="319"/>
        <end position="536"/>
    </location>
</feature>
<dbReference type="InterPro" id="IPR017871">
    <property type="entry name" value="ABC_transporter-like_CS"/>
</dbReference>
<dbReference type="InterPro" id="IPR027417">
    <property type="entry name" value="P-loop_NTPase"/>
</dbReference>
<dbReference type="Proteomes" id="UP000447833">
    <property type="component" value="Unassembled WGS sequence"/>
</dbReference>
<dbReference type="Pfam" id="PF16326">
    <property type="entry name" value="ABC_tran_CTD"/>
    <property type="match status" value="1"/>
</dbReference>
<dbReference type="SMART" id="SM00382">
    <property type="entry name" value="AAA"/>
    <property type="match status" value="2"/>
</dbReference>
<evidence type="ECO:0000256" key="4">
    <source>
        <dbReference type="SAM" id="Coils"/>
    </source>
</evidence>
<dbReference type="InterPro" id="IPR032524">
    <property type="entry name" value="ABC_tran_C"/>
</dbReference>
<dbReference type="InterPro" id="IPR037118">
    <property type="entry name" value="Val-tRNA_synth_C_sf"/>
</dbReference>
<dbReference type="Gene3D" id="3.40.50.300">
    <property type="entry name" value="P-loop containing nucleotide triphosphate hydrolases"/>
    <property type="match status" value="2"/>
</dbReference>
<dbReference type="InterPro" id="IPR032781">
    <property type="entry name" value="ABC_tran_Xtn"/>
</dbReference>
<dbReference type="RefSeq" id="WP_160919427.1">
    <property type="nucleotide sequence ID" value="NZ_WMEY01000003.1"/>
</dbReference>
<dbReference type="Pfam" id="PF12848">
    <property type="entry name" value="ABC_tran_Xtn"/>
    <property type="match status" value="1"/>
</dbReference>
<reference evidence="6 7" key="1">
    <citation type="submission" date="2019-11" db="EMBL/GenBank/DDBJ databases">
        <title>Genome sequences of 17 halophilic strains isolated from different environments.</title>
        <authorList>
            <person name="Furrow R.E."/>
        </authorList>
    </citation>
    <scope>NUCLEOTIDE SEQUENCE [LARGE SCALE GENOMIC DNA]</scope>
    <source>
        <strain evidence="6 7">22506_14_FS</strain>
    </source>
</reference>
<dbReference type="PROSITE" id="PS00211">
    <property type="entry name" value="ABC_TRANSPORTER_1"/>
    <property type="match status" value="1"/>
</dbReference>
<dbReference type="SUPFAM" id="SSF52540">
    <property type="entry name" value="P-loop containing nucleoside triphosphate hydrolases"/>
    <property type="match status" value="2"/>
</dbReference>
<evidence type="ECO:0000256" key="1">
    <source>
        <dbReference type="ARBA" id="ARBA00022737"/>
    </source>
</evidence>
<keyword evidence="3 6" id="KW-0067">ATP-binding</keyword>
<feature type="coiled-coil region" evidence="4">
    <location>
        <begin position="575"/>
        <end position="623"/>
    </location>
</feature>
<dbReference type="PANTHER" id="PTHR42855">
    <property type="entry name" value="ABC TRANSPORTER ATP-BINDING SUBUNIT"/>
    <property type="match status" value="1"/>
</dbReference>
<evidence type="ECO:0000256" key="3">
    <source>
        <dbReference type="ARBA" id="ARBA00022840"/>
    </source>
</evidence>
<organism evidence="6 7">
    <name type="scientific">Guptibacillus hwajinpoensis</name>
    <dbReference type="NCBI Taxonomy" id="208199"/>
    <lineage>
        <taxon>Bacteria</taxon>
        <taxon>Bacillati</taxon>
        <taxon>Bacillota</taxon>
        <taxon>Bacilli</taxon>
        <taxon>Bacillales</taxon>
        <taxon>Guptibacillaceae</taxon>
        <taxon>Guptibacillus</taxon>
    </lineage>
</organism>
<proteinExistence type="predicted"/>
<keyword evidence="1" id="KW-0677">Repeat</keyword>
<evidence type="ECO:0000259" key="5">
    <source>
        <dbReference type="PROSITE" id="PS50893"/>
    </source>
</evidence>